<dbReference type="SUPFAM" id="SSF57903">
    <property type="entry name" value="FYVE/PHD zinc finger"/>
    <property type="match status" value="1"/>
</dbReference>
<keyword evidence="4 10" id="KW-0863">Zinc-finger</keyword>
<feature type="binding site" evidence="9">
    <location>
        <position position="467"/>
    </location>
    <ligand>
        <name>Zn(2+)</name>
        <dbReference type="ChEBI" id="CHEBI:29105"/>
        <label>2</label>
    </ligand>
</feature>
<dbReference type="PROSITE" id="PS01359">
    <property type="entry name" value="ZF_PHD_1"/>
    <property type="match status" value="1"/>
</dbReference>
<evidence type="ECO:0000256" key="5">
    <source>
        <dbReference type="ARBA" id="ARBA00022833"/>
    </source>
</evidence>
<name>A0A0H2RZM5_9AGAM</name>
<evidence type="ECO:0000256" key="8">
    <source>
        <dbReference type="PIRSR" id="PIRSR628651-50"/>
    </source>
</evidence>
<dbReference type="GO" id="GO:0000785">
    <property type="term" value="C:chromatin"/>
    <property type="evidence" value="ECO:0007669"/>
    <property type="project" value="UniProtKB-ARBA"/>
</dbReference>
<dbReference type="OrthoDB" id="5411773at2759"/>
<dbReference type="Pfam" id="PF12998">
    <property type="entry name" value="ING"/>
    <property type="match status" value="1"/>
</dbReference>
<evidence type="ECO:0000256" key="9">
    <source>
        <dbReference type="PIRSR" id="PIRSR628651-51"/>
    </source>
</evidence>
<feature type="binding site" evidence="9">
    <location>
        <position position="493"/>
    </location>
    <ligand>
        <name>Zn(2+)</name>
        <dbReference type="ChEBI" id="CHEBI:29105"/>
        <label>2</label>
    </ligand>
</feature>
<keyword evidence="15" id="KW-1185">Reference proteome</keyword>
<feature type="binding site" evidence="9">
    <location>
        <position position="473"/>
    </location>
    <ligand>
        <name>Zn(2+)</name>
        <dbReference type="ChEBI" id="CHEBI:29105"/>
        <label>1</label>
    </ligand>
</feature>
<evidence type="ECO:0000256" key="6">
    <source>
        <dbReference type="ARBA" id="ARBA00022853"/>
    </source>
</evidence>
<feature type="region of interest" description="Disordered" evidence="12">
    <location>
        <begin position="407"/>
        <end position="443"/>
    </location>
</feature>
<dbReference type="PROSITE" id="PS50016">
    <property type="entry name" value="ZF_PHD_2"/>
    <property type="match status" value="1"/>
</dbReference>
<keyword evidence="6 11" id="KW-0156">Chromatin regulator</keyword>
<feature type="binding site" evidence="9">
    <location>
        <position position="462"/>
    </location>
    <ligand>
        <name>Zn(2+)</name>
        <dbReference type="ChEBI" id="CHEBI:29105"/>
        <label>2</label>
    </ligand>
</feature>
<feature type="binding site" evidence="9">
    <location>
        <position position="476"/>
    </location>
    <ligand>
        <name>Zn(2+)</name>
        <dbReference type="ChEBI" id="CHEBI:29105"/>
        <label>1</label>
    </ligand>
</feature>
<dbReference type="InParanoid" id="A0A0H2RZM5"/>
<evidence type="ECO:0000256" key="11">
    <source>
        <dbReference type="RuleBase" id="RU361213"/>
    </source>
</evidence>
<comment type="subunit">
    <text evidence="11">Component of an histone acetyltransferase complex. Interacts with H3K4me3 and to a lesser extent with H3K4me2.</text>
</comment>
<dbReference type="Gene3D" id="3.30.40.10">
    <property type="entry name" value="Zinc/RING finger domain, C3HC4 (zinc finger)"/>
    <property type="match status" value="1"/>
</dbReference>
<dbReference type="Gene3D" id="6.10.140.1740">
    <property type="match status" value="1"/>
</dbReference>
<keyword evidence="7 11" id="KW-0539">Nucleus</keyword>
<feature type="domain" description="PHD-type" evidence="13">
    <location>
        <begin position="446"/>
        <end position="496"/>
    </location>
</feature>
<feature type="site" description="Histone H3K4me3 binding" evidence="8">
    <location>
        <position position="459"/>
    </location>
</feature>
<dbReference type="InterPro" id="IPR013083">
    <property type="entry name" value="Znf_RING/FYVE/PHD"/>
</dbReference>
<comment type="subcellular location">
    <subcellularLocation>
        <location evidence="1 11">Nucleus</location>
    </subcellularLocation>
</comment>
<evidence type="ECO:0000256" key="10">
    <source>
        <dbReference type="PROSITE-ProRule" id="PRU00146"/>
    </source>
</evidence>
<organism evidence="14 15">
    <name type="scientific">Schizopora paradoxa</name>
    <dbReference type="NCBI Taxonomy" id="27342"/>
    <lineage>
        <taxon>Eukaryota</taxon>
        <taxon>Fungi</taxon>
        <taxon>Dikarya</taxon>
        <taxon>Basidiomycota</taxon>
        <taxon>Agaricomycotina</taxon>
        <taxon>Agaricomycetes</taxon>
        <taxon>Hymenochaetales</taxon>
        <taxon>Schizoporaceae</taxon>
        <taxon>Schizopora</taxon>
    </lineage>
</organism>
<proteinExistence type="inferred from homology"/>
<feature type="binding site" evidence="9">
    <location>
        <position position="451"/>
    </location>
    <ligand>
        <name>Zn(2+)</name>
        <dbReference type="ChEBI" id="CHEBI:29105"/>
        <label>1</label>
    </ligand>
</feature>
<dbReference type="InterPro" id="IPR024610">
    <property type="entry name" value="ING_N_histone-binding"/>
</dbReference>
<protein>
    <recommendedName>
        <fullName evidence="11">Chromatin modification-related protein</fullName>
    </recommendedName>
</protein>
<dbReference type="PANTHER" id="PTHR10333:SF42">
    <property type="entry name" value="INHIBITOR OF GROWTH PROTEIN 5"/>
    <property type="match status" value="1"/>
</dbReference>
<evidence type="ECO:0000256" key="2">
    <source>
        <dbReference type="ARBA" id="ARBA00010210"/>
    </source>
</evidence>
<dbReference type="CDD" id="cd15505">
    <property type="entry name" value="PHD_ING"/>
    <property type="match status" value="1"/>
</dbReference>
<sequence>MNSVAVANQEEAASVAAEFLSSLDNIHNEVAHLLTEIQNKDTKAAEIQTQINKDTARYIRHAMYPKDGAAGASSSGGGTPTPSGSGSTPNAPPPTTAGSTAPPTTAASTATASTSATNGSNSKESKEAAKDALIPARVAENYDLLDALHVERIALAQRLMDTLSRVGARLDHDLGRVVQLSGENVPQEQYVVQGGYVVGTIPAGASASSAATATSGGVNMGGAASQNAAAAAAAAVAATTNLPPAVNVATPAPAPAVPAVQSVVQGGGLATHMSSQMPHGYAGLGIGASGTLPLGPPAQLAAMGLSTRGTQSRVPAPLDKAVESLRLAAGVPSASVSAGGGEISGNKRRKIGTGASSRAHTPTARGSRLALSSSARASPHPPSSSATAGGGGASAASASAYRRRAAASRKGTMVSDDDLEDRDADEDADADADDDEEGEGDSEDQRLYCFCQKTSYGEMVACDNATCPYQWFHLGCVGLTGKPLPDTFYCEECVRKGHGGAVAMGGSDGTAGGGGGGRKARRKV</sequence>
<accession>A0A0H2RZM5</accession>
<feature type="binding site" evidence="9">
    <location>
        <position position="449"/>
    </location>
    <ligand>
        <name>Zn(2+)</name>
        <dbReference type="ChEBI" id="CHEBI:29105"/>
        <label>1</label>
    </ligand>
</feature>
<evidence type="ECO:0000256" key="4">
    <source>
        <dbReference type="ARBA" id="ARBA00022771"/>
    </source>
</evidence>
<dbReference type="GO" id="GO:0008270">
    <property type="term" value="F:zinc ion binding"/>
    <property type="evidence" value="ECO:0007669"/>
    <property type="project" value="UniProtKB-KW"/>
</dbReference>
<evidence type="ECO:0000313" key="15">
    <source>
        <dbReference type="Proteomes" id="UP000053477"/>
    </source>
</evidence>
<evidence type="ECO:0000313" key="14">
    <source>
        <dbReference type="EMBL" id="KLO10236.1"/>
    </source>
</evidence>
<feature type="compositionally biased region" description="Acidic residues" evidence="12">
    <location>
        <begin position="415"/>
        <end position="442"/>
    </location>
</feature>
<dbReference type="InterPro" id="IPR019787">
    <property type="entry name" value="Znf_PHD-finger"/>
</dbReference>
<feature type="site" description="Histone H3K4me3 binding" evidence="8">
    <location>
        <position position="463"/>
    </location>
</feature>
<evidence type="ECO:0000256" key="7">
    <source>
        <dbReference type="ARBA" id="ARBA00023242"/>
    </source>
</evidence>
<dbReference type="GO" id="GO:0005634">
    <property type="term" value="C:nucleus"/>
    <property type="evidence" value="ECO:0007669"/>
    <property type="project" value="UniProtKB-SubCell"/>
</dbReference>
<feature type="site" description="Histone H3K4me3 binding" evidence="8">
    <location>
        <position position="448"/>
    </location>
</feature>
<feature type="compositionally biased region" description="Low complexity" evidence="12">
    <location>
        <begin position="96"/>
        <end position="122"/>
    </location>
</feature>
<dbReference type="GO" id="GO:0006355">
    <property type="term" value="P:regulation of DNA-templated transcription"/>
    <property type="evidence" value="ECO:0007669"/>
    <property type="project" value="TreeGrafter"/>
</dbReference>
<dbReference type="InterPro" id="IPR028651">
    <property type="entry name" value="ING_fam"/>
</dbReference>
<dbReference type="SMART" id="SM01408">
    <property type="entry name" value="ING"/>
    <property type="match status" value="1"/>
</dbReference>
<reference evidence="14 15" key="1">
    <citation type="submission" date="2015-04" db="EMBL/GenBank/DDBJ databases">
        <title>Complete genome sequence of Schizopora paradoxa KUC8140, a cosmopolitan wood degrader in East Asia.</title>
        <authorList>
            <consortium name="DOE Joint Genome Institute"/>
            <person name="Min B."/>
            <person name="Park H."/>
            <person name="Jang Y."/>
            <person name="Kim J.-J."/>
            <person name="Kim K.H."/>
            <person name="Pangilinan J."/>
            <person name="Lipzen A."/>
            <person name="Riley R."/>
            <person name="Grigoriev I.V."/>
            <person name="Spatafora J.W."/>
            <person name="Choi I.-G."/>
        </authorList>
    </citation>
    <scope>NUCLEOTIDE SEQUENCE [LARGE SCALE GENOMIC DNA]</scope>
    <source>
        <strain evidence="14 15">KUC8140</strain>
    </source>
</reference>
<feature type="region of interest" description="Disordered" evidence="12">
    <location>
        <begin position="66"/>
        <end position="128"/>
    </location>
</feature>
<keyword evidence="3 9" id="KW-0479">Metal-binding</keyword>
<dbReference type="InterPro" id="IPR011011">
    <property type="entry name" value="Znf_FYVE_PHD"/>
</dbReference>
<dbReference type="InterPro" id="IPR001965">
    <property type="entry name" value="Znf_PHD"/>
</dbReference>
<keyword evidence="5 9" id="KW-0862">Zinc</keyword>
<evidence type="ECO:0000256" key="1">
    <source>
        <dbReference type="ARBA" id="ARBA00004123"/>
    </source>
</evidence>
<comment type="function">
    <text evidence="11">Component of an histone acetyltransferase complex.</text>
</comment>
<feature type="site" description="Histone H3K4me3 binding" evidence="8">
    <location>
        <position position="471"/>
    </location>
</feature>
<dbReference type="EMBL" id="KQ086032">
    <property type="protein sequence ID" value="KLO10236.1"/>
    <property type="molecule type" value="Genomic_DNA"/>
</dbReference>
<dbReference type="AlphaFoldDB" id="A0A0H2RZM5"/>
<dbReference type="Proteomes" id="UP000053477">
    <property type="component" value="Unassembled WGS sequence"/>
</dbReference>
<evidence type="ECO:0000256" key="12">
    <source>
        <dbReference type="SAM" id="MobiDB-lite"/>
    </source>
</evidence>
<feature type="compositionally biased region" description="Low complexity" evidence="12">
    <location>
        <begin position="364"/>
        <end position="387"/>
    </location>
</feature>
<gene>
    <name evidence="14" type="ORF">SCHPADRAFT_999695</name>
</gene>
<evidence type="ECO:0000259" key="13">
    <source>
        <dbReference type="PROSITE" id="PS50016"/>
    </source>
</evidence>
<feature type="binding site" evidence="9">
    <location>
        <position position="490"/>
    </location>
    <ligand>
        <name>Zn(2+)</name>
        <dbReference type="ChEBI" id="CHEBI:29105"/>
        <label>2</label>
    </ligand>
</feature>
<dbReference type="GO" id="GO:0006325">
    <property type="term" value="P:chromatin organization"/>
    <property type="evidence" value="ECO:0007669"/>
    <property type="project" value="UniProtKB-KW"/>
</dbReference>
<dbReference type="PANTHER" id="PTHR10333">
    <property type="entry name" value="INHIBITOR OF GROWTH PROTEIN"/>
    <property type="match status" value="1"/>
</dbReference>
<feature type="compositionally biased region" description="Low complexity" evidence="12">
    <location>
        <begin position="80"/>
        <end position="89"/>
    </location>
</feature>
<dbReference type="InterPro" id="IPR019786">
    <property type="entry name" value="Zinc_finger_PHD-type_CS"/>
</dbReference>
<dbReference type="SMART" id="SM00249">
    <property type="entry name" value="PHD"/>
    <property type="match status" value="1"/>
</dbReference>
<evidence type="ECO:0000256" key="3">
    <source>
        <dbReference type="ARBA" id="ARBA00022723"/>
    </source>
</evidence>
<feature type="region of interest" description="Disordered" evidence="12">
    <location>
        <begin position="332"/>
        <end position="394"/>
    </location>
</feature>
<comment type="similarity">
    <text evidence="2 11">Belongs to the ING family.</text>
</comment>
<dbReference type="STRING" id="27342.A0A0H2RZM5"/>
<comment type="domain">
    <text evidence="11">The PHD-type zinc finger mediates the binding to H3K4me3.</text>
</comment>